<dbReference type="SMART" id="SM00382">
    <property type="entry name" value="AAA"/>
    <property type="match status" value="1"/>
</dbReference>
<keyword evidence="1" id="KW-0547">Nucleotide-binding</keyword>
<dbReference type="PROSITE" id="PS00675">
    <property type="entry name" value="SIGMA54_INTERACT_1"/>
    <property type="match status" value="1"/>
</dbReference>
<reference evidence="8 9" key="1">
    <citation type="submission" date="2019-10" db="EMBL/GenBank/DDBJ databases">
        <title>A soil myxobacterium in the family Polyangiaceae.</title>
        <authorList>
            <person name="Li Y."/>
            <person name="Wang J."/>
        </authorList>
    </citation>
    <scope>NUCLEOTIDE SEQUENCE [LARGE SCALE GENOMIC DNA]</scope>
    <source>
        <strain evidence="8 9">DSM 14734</strain>
    </source>
</reference>
<keyword evidence="2" id="KW-0067">ATP-binding</keyword>
<dbReference type="GO" id="GO:0006355">
    <property type="term" value="P:regulation of DNA-templated transcription"/>
    <property type="evidence" value="ECO:0007669"/>
    <property type="project" value="InterPro"/>
</dbReference>
<dbReference type="Gene3D" id="2.60.200.20">
    <property type="match status" value="1"/>
</dbReference>
<dbReference type="InterPro" id="IPR025943">
    <property type="entry name" value="Sigma_54_int_dom_ATP-bd_2"/>
</dbReference>
<dbReference type="RefSeq" id="WP_153823665.1">
    <property type="nucleotide sequence ID" value="NZ_WJIE01000014.1"/>
</dbReference>
<evidence type="ECO:0000256" key="1">
    <source>
        <dbReference type="ARBA" id="ARBA00022741"/>
    </source>
</evidence>
<gene>
    <name evidence="8" type="ORF">GF068_33815</name>
</gene>
<evidence type="ECO:0000256" key="3">
    <source>
        <dbReference type="ARBA" id="ARBA00023015"/>
    </source>
</evidence>
<dbReference type="InterPro" id="IPR002078">
    <property type="entry name" value="Sigma_54_int"/>
</dbReference>
<dbReference type="SMART" id="SM00240">
    <property type="entry name" value="FHA"/>
    <property type="match status" value="1"/>
</dbReference>
<dbReference type="InterPro" id="IPR000253">
    <property type="entry name" value="FHA_dom"/>
</dbReference>
<dbReference type="Gene3D" id="1.10.10.60">
    <property type="entry name" value="Homeodomain-like"/>
    <property type="match status" value="1"/>
</dbReference>
<keyword evidence="4" id="KW-0238">DNA-binding</keyword>
<dbReference type="InterPro" id="IPR003593">
    <property type="entry name" value="AAA+_ATPase"/>
</dbReference>
<evidence type="ECO:0000259" key="7">
    <source>
        <dbReference type="PROSITE" id="PS50045"/>
    </source>
</evidence>
<dbReference type="SUPFAM" id="SSF52540">
    <property type="entry name" value="P-loop containing nucleoside triphosphate hydrolases"/>
    <property type="match status" value="1"/>
</dbReference>
<dbReference type="PANTHER" id="PTHR32071:SF117">
    <property type="entry name" value="PTS-DEPENDENT DIHYDROXYACETONE KINASE OPERON REGULATORY PROTEIN-RELATED"/>
    <property type="match status" value="1"/>
</dbReference>
<evidence type="ECO:0000259" key="6">
    <source>
        <dbReference type="PROSITE" id="PS50006"/>
    </source>
</evidence>
<dbReference type="InterPro" id="IPR027417">
    <property type="entry name" value="P-loop_NTPase"/>
</dbReference>
<evidence type="ECO:0000313" key="9">
    <source>
        <dbReference type="Proteomes" id="UP000440224"/>
    </source>
</evidence>
<dbReference type="OrthoDB" id="5485507at2"/>
<dbReference type="InterPro" id="IPR025662">
    <property type="entry name" value="Sigma_54_int_dom_ATP-bd_1"/>
</dbReference>
<dbReference type="InterPro" id="IPR025944">
    <property type="entry name" value="Sigma_54_int_dom_CS"/>
</dbReference>
<evidence type="ECO:0000256" key="4">
    <source>
        <dbReference type="ARBA" id="ARBA00023125"/>
    </source>
</evidence>
<feature type="domain" description="Sigma-54 factor interaction" evidence="7">
    <location>
        <begin position="143"/>
        <end position="368"/>
    </location>
</feature>
<accession>A0A6N7Q3I7</accession>
<sequence length="462" mass="50298">MSGFEDDDVFDDKVETELAQRPERAASPGFSLVVVAGPSRGQTFAVAPGHPSRVLVGQSPSCDLRIDDRLVSRRHAAFEIRRGKLRVTDLDSTNGTSVQGVAVLDALLVGGEVVTMGETQIRVDRLADQAPAAIPSAVRFGSMVGASPEMRALYPLCERLSGALVPVLIEGETGTGKEVLAESLHEMGPRKHGPFVVFDCTAVPPNLVESALFGHERGAFTGATESRKGVFEEAHGGTLLLDEIGDLELPLQAKLLRALERSEVQRVGSNRWIRVDARILAATRRDLDHEIQEGRFRDDLFYRLAVARIELPPLRRRSGDVLVLAQHFWRKLASKDTPFPPEFAARITDYAWPGNVRELYNAVARRVALGELAPIATARPGAPKPAGVPRPSAKAASAADWIEEILALELPLPRARERVVEVFERRYVERVLAAHGGNVGAAAAASGIARRYFQLIKARHKG</sequence>
<protein>
    <submittedName>
        <fullName evidence="8">FHA domain-containing protein</fullName>
    </submittedName>
</protein>
<dbReference type="CDD" id="cd00060">
    <property type="entry name" value="FHA"/>
    <property type="match status" value="1"/>
</dbReference>
<evidence type="ECO:0000256" key="2">
    <source>
        <dbReference type="ARBA" id="ARBA00022840"/>
    </source>
</evidence>
<dbReference type="InterPro" id="IPR058031">
    <property type="entry name" value="AAA_lid_NorR"/>
</dbReference>
<dbReference type="PROSITE" id="PS00676">
    <property type="entry name" value="SIGMA54_INTERACT_2"/>
    <property type="match status" value="1"/>
</dbReference>
<name>A0A6N7Q3I7_9BACT</name>
<dbReference type="PROSITE" id="PS00688">
    <property type="entry name" value="SIGMA54_INTERACT_3"/>
    <property type="match status" value="1"/>
</dbReference>
<keyword evidence="3" id="KW-0805">Transcription regulation</keyword>
<dbReference type="CDD" id="cd00009">
    <property type="entry name" value="AAA"/>
    <property type="match status" value="1"/>
</dbReference>
<dbReference type="InterPro" id="IPR008984">
    <property type="entry name" value="SMAD_FHA_dom_sf"/>
</dbReference>
<dbReference type="Proteomes" id="UP000440224">
    <property type="component" value="Unassembled WGS sequence"/>
</dbReference>
<dbReference type="SUPFAM" id="SSF49879">
    <property type="entry name" value="SMAD/FHA domain"/>
    <property type="match status" value="1"/>
</dbReference>
<dbReference type="Gene3D" id="3.40.50.300">
    <property type="entry name" value="P-loop containing nucleotide triphosphate hydrolases"/>
    <property type="match status" value="1"/>
</dbReference>
<dbReference type="PANTHER" id="PTHR32071">
    <property type="entry name" value="TRANSCRIPTIONAL REGULATORY PROTEIN"/>
    <property type="match status" value="1"/>
</dbReference>
<dbReference type="Pfam" id="PF00158">
    <property type="entry name" value="Sigma54_activat"/>
    <property type="match status" value="1"/>
</dbReference>
<keyword evidence="5" id="KW-0804">Transcription</keyword>
<dbReference type="InterPro" id="IPR009057">
    <property type="entry name" value="Homeodomain-like_sf"/>
</dbReference>
<feature type="domain" description="FHA" evidence="6">
    <location>
        <begin position="54"/>
        <end position="103"/>
    </location>
</feature>
<dbReference type="EMBL" id="WJIE01000014">
    <property type="protein sequence ID" value="MRG96864.1"/>
    <property type="molecule type" value="Genomic_DNA"/>
</dbReference>
<dbReference type="Pfam" id="PF25601">
    <property type="entry name" value="AAA_lid_14"/>
    <property type="match status" value="1"/>
</dbReference>
<dbReference type="AlphaFoldDB" id="A0A6N7Q3I7"/>
<proteinExistence type="predicted"/>
<dbReference type="InterPro" id="IPR002197">
    <property type="entry name" value="HTH_Fis"/>
</dbReference>
<keyword evidence="9" id="KW-1185">Reference proteome</keyword>
<dbReference type="Pfam" id="PF02954">
    <property type="entry name" value="HTH_8"/>
    <property type="match status" value="1"/>
</dbReference>
<dbReference type="GO" id="GO:0043565">
    <property type="term" value="F:sequence-specific DNA binding"/>
    <property type="evidence" value="ECO:0007669"/>
    <property type="project" value="InterPro"/>
</dbReference>
<dbReference type="FunFam" id="3.40.50.300:FF:000006">
    <property type="entry name" value="DNA-binding transcriptional regulator NtrC"/>
    <property type="match status" value="1"/>
</dbReference>
<dbReference type="SUPFAM" id="SSF46689">
    <property type="entry name" value="Homeodomain-like"/>
    <property type="match status" value="1"/>
</dbReference>
<dbReference type="GO" id="GO:0005524">
    <property type="term" value="F:ATP binding"/>
    <property type="evidence" value="ECO:0007669"/>
    <property type="project" value="UniProtKB-KW"/>
</dbReference>
<evidence type="ECO:0000313" key="8">
    <source>
        <dbReference type="EMBL" id="MRG96864.1"/>
    </source>
</evidence>
<dbReference type="PROSITE" id="PS50006">
    <property type="entry name" value="FHA_DOMAIN"/>
    <property type="match status" value="1"/>
</dbReference>
<dbReference type="PROSITE" id="PS50045">
    <property type="entry name" value="SIGMA54_INTERACT_4"/>
    <property type="match status" value="1"/>
</dbReference>
<organism evidence="8 9">
    <name type="scientific">Polyangium spumosum</name>
    <dbReference type="NCBI Taxonomy" id="889282"/>
    <lineage>
        <taxon>Bacteria</taxon>
        <taxon>Pseudomonadati</taxon>
        <taxon>Myxococcota</taxon>
        <taxon>Polyangia</taxon>
        <taxon>Polyangiales</taxon>
        <taxon>Polyangiaceae</taxon>
        <taxon>Polyangium</taxon>
    </lineage>
</organism>
<comment type="caution">
    <text evidence="8">The sequence shown here is derived from an EMBL/GenBank/DDBJ whole genome shotgun (WGS) entry which is preliminary data.</text>
</comment>
<dbReference type="Gene3D" id="1.10.8.60">
    <property type="match status" value="1"/>
</dbReference>
<evidence type="ECO:0000256" key="5">
    <source>
        <dbReference type="ARBA" id="ARBA00023163"/>
    </source>
</evidence>
<dbReference type="Pfam" id="PF00498">
    <property type="entry name" value="FHA"/>
    <property type="match status" value="1"/>
</dbReference>